<protein>
    <submittedName>
        <fullName evidence="2">Uncharacterized protein</fullName>
    </submittedName>
</protein>
<feature type="transmembrane region" description="Helical" evidence="1">
    <location>
        <begin position="59"/>
        <end position="80"/>
    </location>
</feature>
<keyword evidence="1" id="KW-0812">Transmembrane</keyword>
<feature type="transmembrane region" description="Helical" evidence="1">
    <location>
        <begin position="112"/>
        <end position="133"/>
    </location>
</feature>
<evidence type="ECO:0000313" key="3">
    <source>
        <dbReference type="Proteomes" id="UP000440713"/>
    </source>
</evidence>
<gene>
    <name evidence="2" type="ORF">FYJ71_00270</name>
</gene>
<feature type="transmembrane region" description="Helical" evidence="1">
    <location>
        <begin position="12"/>
        <end position="34"/>
    </location>
</feature>
<organism evidence="2 3">
    <name type="scientific">Peptostreptococcus porci</name>
    <dbReference type="NCBI Taxonomy" id="2652282"/>
    <lineage>
        <taxon>Bacteria</taxon>
        <taxon>Bacillati</taxon>
        <taxon>Bacillota</taxon>
        <taxon>Clostridia</taxon>
        <taxon>Peptostreptococcales</taxon>
        <taxon>Peptostreptococcaceae</taxon>
        <taxon>Peptostreptococcus</taxon>
    </lineage>
</organism>
<evidence type="ECO:0000256" key="1">
    <source>
        <dbReference type="SAM" id="Phobius"/>
    </source>
</evidence>
<sequence length="138" mass="16364">MTKQLRKINIFLIAISFVISIIPFIGAYLIYYFTRARLGMYRHMVYLNPVIESKYPINFIRSSIIIVIAISIIWMSFLVIKKRCKCVLPCFVFSILSLYYMAMYNAQLHKGYYISSMLVLIGVIFTDIWLYFIQKNRN</sequence>
<dbReference type="AlphaFoldDB" id="A0A6N7X9U2"/>
<keyword evidence="3" id="KW-1185">Reference proteome</keyword>
<dbReference type="EMBL" id="VUNE01000001">
    <property type="protein sequence ID" value="MST61416.1"/>
    <property type="molecule type" value="Genomic_DNA"/>
</dbReference>
<keyword evidence="1" id="KW-0472">Membrane</keyword>
<evidence type="ECO:0000313" key="2">
    <source>
        <dbReference type="EMBL" id="MST61416.1"/>
    </source>
</evidence>
<feature type="transmembrane region" description="Helical" evidence="1">
    <location>
        <begin position="87"/>
        <end position="106"/>
    </location>
</feature>
<dbReference type="RefSeq" id="WP_154536859.1">
    <property type="nucleotide sequence ID" value="NZ_VUNE01000001.1"/>
</dbReference>
<proteinExistence type="predicted"/>
<reference evidence="2 3" key="1">
    <citation type="submission" date="2019-08" db="EMBL/GenBank/DDBJ databases">
        <title>In-depth cultivation of the pig gut microbiome towards novel bacterial diversity and tailored functional studies.</title>
        <authorList>
            <person name="Wylensek D."/>
            <person name="Hitch T.C.A."/>
            <person name="Clavel T."/>
        </authorList>
    </citation>
    <scope>NUCLEOTIDE SEQUENCE [LARGE SCALE GENOMIC DNA]</scope>
    <source>
        <strain evidence="2 3">WCA-SAB-591-4A-A</strain>
    </source>
</reference>
<name>A0A6N7X9U2_9FIRM</name>
<comment type="caution">
    <text evidence="2">The sequence shown here is derived from an EMBL/GenBank/DDBJ whole genome shotgun (WGS) entry which is preliminary data.</text>
</comment>
<keyword evidence="1" id="KW-1133">Transmembrane helix</keyword>
<dbReference type="Proteomes" id="UP000440713">
    <property type="component" value="Unassembled WGS sequence"/>
</dbReference>
<accession>A0A6N7X9U2</accession>